<evidence type="ECO:0000256" key="1">
    <source>
        <dbReference type="SAM" id="MobiDB-lite"/>
    </source>
</evidence>
<dbReference type="EMBL" id="JAEFCI010003142">
    <property type="protein sequence ID" value="KAG5461781.1"/>
    <property type="molecule type" value="Genomic_DNA"/>
</dbReference>
<proteinExistence type="predicted"/>
<sequence>FSDARLSVWNNCWSDVFDFNGPNAADVPNNHHSFLPEQRGGGGADGQKLFEFPLPRDVPEGLETGWETSVVPLTLGKRPRASNQVKKKIKKRGGGMGGGKGTKEGDEESGGETHLRTRMQKLLLCVLESRPPYVPPTAPRVYAGLAWVQGRNGL</sequence>
<dbReference type="AlphaFoldDB" id="A0A8H8DKL3"/>
<dbReference type="Proteomes" id="UP000673691">
    <property type="component" value="Unassembled WGS sequence"/>
</dbReference>
<keyword evidence="3" id="KW-1185">Reference proteome</keyword>
<reference evidence="2 3" key="1">
    <citation type="journal article" name="Sci. Rep.">
        <title>Genome-scale phylogenetic analyses confirm Olpidium as the closest living zoosporic fungus to the non-flagellated, terrestrial fungi.</title>
        <authorList>
            <person name="Chang Y."/>
            <person name="Rochon D."/>
            <person name="Sekimoto S."/>
            <person name="Wang Y."/>
            <person name="Chovatia M."/>
            <person name="Sandor L."/>
            <person name="Salamov A."/>
            <person name="Grigoriev I.V."/>
            <person name="Stajich J.E."/>
            <person name="Spatafora J.W."/>
        </authorList>
    </citation>
    <scope>NUCLEOTIDE SEQUENCE [LARGE SCALE GENOMIC DNA]</scope>
    <source>
        <strain evidence="2">S191</strain>
    </source>
</reference>
<feature type="non-terminal residue" evidence="2">
    <location>
        <position position="1"/>
    </location>
</feature>
<name>A0A8H8DKL3_9FUNG</name>
<comment type="caution">
    <text evidence="2">The sequence shown here is derived from an EMBL/GenBank/DDBJ whole genome shotgun (WGS) entry which is preliminary data.</text>
</comment>
<feature type="compositionally biased region" description="Basic residues" evidence="1">
    <location>
        <begin position="77"/>
        <end position="93"/>
    </location>
</feature>
<feature type="region of interest" description="Disordered" evidence="1">
    <location>
        <begin position="75"/>
        <end position="113"/>
    </location>
</feature>
<evidence type="ECO:0000313" key="2">
    <source>
        <dbReference type="EMBL" id="KAG5461781.1"/>
    </source>
</evidence>
<evidence type="ECO:0000313" key="3">
    <source>
        <dbReference type="Proteomes" id="UP000673691"/>
    </source>
</evidence>
<gene>
    <name evidence="2" type="ORF">BJ554DRAFT_5971</name>
</gene>
<protein>
    <submittedName>
        <fullName evidence="2">Uncharacterized protein</fullName>
    </submittedName>
</protein>
<accession>A0A8H8DKL3</accession>
<organism evidence="2 3">
    <name type="scientific">Olpidium bornovanus</name>
    <dbReference type="NCBI Taxonomy" id="278681"/>
    <lineage>
        <taxon>Eukaryota</taxon>
        <taxon>Fungi</taxon>
        <taxon>Fungi incertae sedis</taxon>
        <taxon>Olpidiomycota</taxon>
        <taxon>Olpidiomycotina</taxon>
        <taxon>Olpidiomycetes</taxon>
        <taxon>Olpidiales</taxon>
        <taxon>Olpidiaceae</taxon>
        <taxon>Olpidium</taxon>
    </lineage>
</organism>